<keyword evidence="12" id="KW-0449">Lipoprotein</keyword>
<dbReference type="GO" id="GO:0098552">
    <property type="term" value="C:side of membrane"/>
    <property type="evidence" value="ECO:0007669"/>
    <property type="project" value="UniProtKB-KW"/>
</dbReference>
<evidence type="ECO:0000256" key="5">
    <source>
        <dbReference type="ARBA" id="ARBA00022525"/>
    </source>
</evidence>
<dbReference type="PANTHER" id="PTHR33048:SF47">
    <property type="entry name" value="INTEGRAL MEMBRANE PROTEIN-RELATED"/>
    <property type="match status" value="1"/>
</dbReference>
<dbReference type="OrthoDB" id="2496787at2759"/>
<dbReference type="InterPro" id="IPR049326">
    <property type="entry name" value="Rhodopsin_dom_fungi"/>
</dbReference>
<evidence type="ECO:0000256" key="10">
    <source>
        <dbReference type="ARBA" id="ARBA00023136"/>
    </source>
</evidence>
<evidence type="ECO:0000256" key="8">
    <source>
        <dbReference type="ARBA" id="ARBA00022729"/>
    </source>
</evidence>
<protein>
    <recommendedName>
        <fullName evidence="19">Extracellular membrane protein CFEM domain-containing protein</fullName>
    </recommendedName>
</protein>
<dbReference type="GO" id="GO:0005576">
    <property type="term" value="C:extracellular region"/>
    <property type="evidence" value="ECO:0007669"/>
    <property type="project" value="UniProtKB-SubCell"/>
</dbReference>
<feature type="transmembrane region" description="Helical" evidence="14">
    <location>
        <begin position="278"/>
        <end position="298"/>
    </location>
</feature>
<keyword evidence="9 14" id="KW-1133">Transmembrane helix</keyword>
<evidence type="ECO:0000256" key="3">
    <source>
        <dbReference type="ARBA" id="ARBA00004613"/>
    </source>
</evidence>
<evidence type="ECO:0000256" key="13">
    <source>
        <dbReference type="ARBA" id="ARBA00038359"/>
    </source>
</evidence>
<evidence type="ECO:0000259" key="16">
    <source>
        <dbReference type="Pfam" id="PF20684"/>
    </source>
</evidence>
<keyword evidence="8" id="KW-0732">Signal</keyword>
<comment type="similarity">
    <text evidence="4">Belongs to the RBT5 family.</text>
</comment>
<comment type="caution">
    <text evidence="17">The sequence shown here is derived from an EMBL/GenBank/DDBJ whole genome shotgun (WGS) entry which is preliminary data.</text>
</comment>
<keyword evidence="11" id="KW-1015">Disulfide bond</keyword>
<reference evidence="17" key="1">
    <citation type="submission" date="2021-02" db="EMBL/GenBank/DDBJ databases">
        <title>Genome sequence Cadophora malorum strain M34.</title>
        <authorList>
            <person name="Stefanovic E."/>
            <person name="Vu D."/>
            <person name="Scully C."/>
            <person name="Dijksterhuis J."/>
            <person name="Roader J."/>
            <person name="Houbraken J."/>
        </authorList>
    </citation>
    <scope>NUCLEOTIDE SEQUENCE</scope>
    <source>
        <strain evidence="17">M34</strain>
    </source>
</reference>
<evidence type="ECO:0000256" key="9">
    <source>
        <dbReference type="ARBA" id="ARBA00022989"/>
    </source>
</evidence>
<feature type="transmembrane region" description="Helical" evidence="14">
    <location>
        <begin position="120"/>
        <end position="139"/>
    </location>
</feature>
<dbReference type="PANTHER" id="PTHR33048">
    <property type="entry name" value="PTH11-LIKE INTEGRAL MEMBRANE PROTEIN (AFU_ORTHOLOGUE AFUA_5G11245)"/>
    <property type="match status" value="1"/>
</dbReference>
<gene>
    <name evidence="17" type="ORF">IFR04_014372</name>
</gene>
<evidence type="ECO:0000256" key="11">
    <source>
        <dbReference type="ARBA" id="ARBA00023157"/>
    </source>
</evidence>
<evidence type="ECO:0008006" key="19">
    <source>
        <dbReference type="Google" id="ProtNLM"/>
    </source>
</evidence>
<keyword evidence="7 14" id="KW-0812">Transmembrane</keyword>
<feature type="transmembrane region" description="Helical" evidence="14">
    <location>
        <begin position="87"/>
        <end position="108"/>
    </location>
</feature>
<comment type="similarity">
    <text evidence="13">Belongs to the SAT4 family.</text>
</comment>
<feature type="transmembrane region" description="Helical" evidence="14">
    <location>
        <begin position="159"/>
        <end position="186"/>
    </location>
</feature>
<evidence type="ECO:0000256" key="6">
    <source>
        <dbReference type="ARBA" id="ARBA00022622"/>
    </source>
</evidence>
<comment type="subcellular location">
    <subcellularLocation>
        <location evidence="2">Membrane</location>
        <topology evidence="2">Lipid-anchor</topology>
        <topology evidence="2">GPI-anchor</topology>
    </subcellularLocation>
    <subcellularLocation>
        <location evidence="1">Membrane</location>
        <topology evidence="1">Multi-pass membrane protein</topology>
    </subcellularLocation>
    <subcellularLocation>
        <location evidence="3">Secreted</location>
    </subcellularLocation>
</comment>
<dbReference type="AlphaFoldDB" id="A0A8H7T4Y0"/>
<evidence type="ECO:0000256" key="2">
    <source>
        <dbReference type="ARBA" id="ARBA00004589"/>
    </source>
</evidence>
<keyword evidence="10 14" id="KW-0472">Membrane</keyword>
<dbReference type="Proteomes" id="UP000664132">
    <property type="component" value="Unassembled WGS sequence"/>
</dbReference>
<feature type="domain" description="Rhodopsin" evidence="16">
    <location>
        <begin position="104"/>
        <end position="343"/>
    </location>
</feature>
<dbReference type="Pfam" id="PF20684">
    <property type="entry name" value="Fung_rhodopsin"/>
    <property type="match status" value="1"/>
</dbReference>
<evidence type="ECO:0000256" key="12">
    <source>
        <dbReference type="ARBA" id="ARBA00023288"/>
    </source>
</evidence>
<keyword evidence="6" id="KW-0336">GPI-anchor</keyword>
<feature type="domain" description="CFEM" evidence="15">
    <location>
        <begin position="17"/>
        <end position="77"/>
    </location>
</feature>
<evidence type="ECO:0000313" key="17">
    <source>
        <dbReference type="EMBL" id="KAG4412478.1"/>
    </source>
</evidence>
<evidence type="ECO:0000256" key="4">
    <source>
        <dbReference type="ARBA" id="ARBA00010031"/>
    </source>
</evidence>
<evidence type="ECO:0000256" key="14">
    <source>
        <dbReference type="SAM" id="Phobius"/>
    </source>
</evidence>
<evidence type="ECO:0000259" key="15">
    <source>
        <dbReference type="Pfam" id="PF05730"/>
    </source>
</evidence>
<name>A0A8H7T4Y0_9HELO</name>
<dbReference type="EMBL" id="JAFJYH010000375">
    <property type="protein sequence ID" value="KAG4412478.1"/>
    <property type="molecule type" value="Genomic_DNA"/>
</dbReference>
<evidence type="ECO:0000256" key="7">
    <source>
        <dbReference type="ARBA" id="ARBA00022692"/>
    </source>
</evidence>
<keyword evidence="18" id="KW-1185">Reference proteome</keyword>
<evidence type="ECO:0000313" key="18">
    <source>
        <dbReference type="Proteomes" id="UP000664132"/>
    </source>
</evidence>
<sequence>MTTAAPRAKANLANGVLPACAVQCISDLISVSPRMLATETYMCTDQQLSHSLELCVIGTCTIREALTTKSITESICSRPIRDRTNTVSMTAIVGVSLALLALLLRLLSRIKSRKPGMDDWTMINAMGFVIPLSAMAVILANHGLGKDIWFVQFENITHILYIFYFSEVLYLGSSMMIRVSMLCLYLRIFPHGILRRITHVVTVVNLLYGTSFMTASIFQCIPVHAAWTRWDGTVPAKCINANAVGWTSATINIILDAVTVILPLPELTRLVMSWEQKIHILAMFSLGFLVTILSILRLTSLVKFANTHNMTWDYVPVGYWSSIEVHVGVICACLPTLPSLFRRKAPAAGPDDLTLPPHPICHKPKNSHSDVVPLLKLVIVDGHKGAIKIRSPDISSCEG</sequence>
<organism evidence="17 18">
    <name type="scientific">Cadophora malorum</name>
    <dbReference type="NCBI Taxonomy" id="108018"/>
    <lineage>
        <taxon>Eukaryota</taxon>
        <taxon>Fungi</taxon>
        <taxon>Dikarya</taxon>
        <taxon>Ascomycota</taxon>
        <taxon>Pezizomycotina</taxon>
        <taxon>Leotiomycetes</taxon>
        <taxon>Helotiales</taxon>
        <taxon>Ploettnerulaceae</taxon>
        <taxon>Cadophora</taxon>
    </lineage>
</organism>
<accession>A0A8H7T4Y0</accession>
<evidence type="ECO:0000256" key="1">
    <source>
        <dbReference type="ARBA" id="ARBA00004141"/>
    </source>
</evidence>
<dbReference type="InterPro" id="IPR008427">
    <property type="entry name" value="Extracellular_membr_CFEM_dom"/>
</dbReference>
<dbReference type="InterPro" id="IPR052337">
    <property type="entry name" value="SAT4-like"/>
</dbReference>
<keyword evidence="5" id="KW-0964">Secreted</keyword>
<dbReference type="Pfam" id="PF05730">
    <property type="entry name" value="CFEM"/>
    <property type="match status" value="1"/>
</dbReference>
<proteinExistence type="inferred from homology"/>
<keyword evidence="6" id="KW-0325">Glycoprotein</keyword>